<evidence type="ECO:0000313" key="3">
    <source>
        <dbReference type="Proteomes" id="UP001204151"/>
    </source>
</evidence>
<organism evidence="2 3">
    <name type="scientific">Massilia pinisoli</name>
    <dbReference type="NCBI Taxonomy" id="1772194"/>
    <lineage>
        <taxon>Bacteria</taxon>
        <taxon>Pseudomonadati</taxon>
        <taxon>Pseudomonadota</taxon>
        <taxon>Betaproteobacteria</taxon>
        <taxon>Burkholderiales</taxon>
        <taxon>Oxalobacteraceae</taxon>
        <taxon>Telluria group</taxon>
        <taxon>Massilia</taxon>
    </lineage>
</organism>
<proteinExistence type="predicted"/>
<dbReference type="Pfam" id="PF17765">
    <property type="entry name" value="MLTR_LBD"/>
    <property type="match status" value="1"/>
</dbReference>
<dbReference type="InterPro" id="IPR010982">
    <property type="entry name" value="Lambda_DNA-bd_dom_sf"/>
</dbReference>
<sequence>MHDAHRRELLGAFIRAHRARLTPARPGGRRRTPGLRREELADAAGLGVTWITWLEQGRDVQASAAALGRLAEALQLSAAERASLFDLAGRKDPRAADHTDGLAPALLALPALVGAPAYLLDHAWTARAWNGAAAALFTGWLDDDTSDRNLLRYVFLHPAARDLIVGWEARARRLAAEFRADFHRRPADAVMQALVDGLRRDSDLFARCWERQDVLHREGGERRFRHPVRGELGFVQTTLLVAAQLEIKLVCLAPA</sequence>
<dbReference type="PANTHER" id="PTHR35010:SF2">
    <property type="entry name" value="BLL4672 PROTEIN"/>
    <property type="match status" value="1"/>
</dbReference>
<dbReference type="Gene3D" id="3.30.450.180">
    <property type="match status" value="1"/>
</dbReference>
<keyword evidence="3" id="KW-1185">Reference proteome</keyword>
<gene>
    <name evidence="2" type="ORF">NX784_04070</name>
</gene>
<dbReference type="EMBL" id="JANUGW010000002">
    <property type="protein sequence ID" value="MCS0580762.1"/>
    <property type="molecule type" value="Genomic_DNA"/>
</dbReference>
<dbReference type="Pfam" id="PF13560">
    <property type="entry name" value="HTH_31"/>
    <property type="match status" value="1"/>
</dbReference>
<dbReference type="Proteomes" id="UP001204151">
    <property type="component" value="Unassembled WGS sequence"/>
</dbReference>
<dbReference type="InterPro" id="IPR041413">
    <property type="entry name" value="MLTR_LBD"/>
</dbReference>
<comment type="caution">
    <text evidence="2">The sequence shown here is derived from an EMBL/GenBank/DDBJ whole genome shotgun (WGS) entry which is preliminary data.</text>
</comment>
<evidence type="ECO:0000259" key="1">
    <source>
        <dbReference type="SMART" id="SM00530"/>
    </source>
</evidence>
<evidence type="ECO:0000313" key="2">
    <source>
        <dbReference type="EMBL" id="MCS0580762.1"/>
    </source>
</evidence>
<dbReference type="InterPro" id="IPR001387">
    <property type="entry name" value="Cro/C1-type_HTH"/>
</dbReference>
<dbReference type="CDD" id="cd00093">
    <property type="entry name" value="HTH_XRE"/>
    <property type="match status" value="1"/>
</dbReference>
<reference evidence="2 3" key="1">
    <citation type="submission" date="2022-08" db="EMBL/GenBank/DDBJ databases">
        <title>Reclassification of Massilia species as members of the genera Telluria, Duganella, Pseudoduganella, Mokoshia gen. nov. and Zemynaea gen. nov. using orthogonal and non-orthogonal genome-based approaches.</title>
        <authorList>
            <person name="Bowman J.P."/>
        </authorList>
    </citation>
    <scope>NUCLEOTIDE SEQUENCE [LARGE SCALE GENOMIC DNA]</scope>
    <source>
        <strain evidence="2 3">JCM 31316</strain>
    </source>
</reference>
<dbReference type="RefSeq" id="WP_258815412.1">
    <property type="nucleotide sequence ID" value="NZ_JANUGW010000002.1"/>
</dbReference>
<dbReference type="PANTHER" id="PTHR35010">
    <property type="entry name" value="BLL4672 PROTEIN-RELATED"/>
    <property type="match status" value="1"/>
</dbReference>
<feature type="domain" description="HTH cro/C1-type" evidence="1">
    <location>
        <begin position="13"/>
        <end position="81"/>
    </location>
</feature>
<accession>A0ABT1ZLI0</accession>
<name>A0ABT1ZLI0_9BURK</name>
<dbReference type="SMART" id="SM00530">
    <property type="entry name" value="HTH_XRE"/>
    <property type="match status" value="1"/>
</dbReference>
<dbReference type="SUPFAM" id="SSF47413">
    <property type="entry name" value="lambda repressor-like DNA-binding domains"/>
    <property type="match status" value="1"/>
</dbReference>
<protein>
    <submittedName>
        <fullName evidence="2">Helix-turn-helix transcriptional regulator</fullName>
    </submittedName>
</protein>
<dbReference type="Gene3D" id="1.10.260.40">
    <property type="entry name" value="lambda repressor-like DNA-binding domains"/>
    <property type="match status" value="1"/>
</dbReference>